<keyword evidence="3" id="KW-1185">Reference proteome</keyword>
<dbReference type="SUPFAM" id="SSF53098">
    <property type="entry name" value="Ribonuclease H-like"/>
    <property type="match status" value="1"/>
</dbReference>
<feature type="domain" description="Integrase catalytic" evidence="1">
    <location>
        <begin position="108"/>
        <end position="269"/>
    </location>
</feature>
<dbReference type="PANTHER" id="PTHR46889">
    <property type="entry name" value="TRANSPOSASE INSF FOR INSERTION SEQUENCE IS3B-RELATED"/>
    <property type="match status" value="1"/>
</dbReference>
<gene>
    <name evidence="2" type="ordered locus">Spica_1325</name>
</gene>
<evidence type="ECO:0000313" key="2">
    <source>
        <dbReference type="EMBL" id="AEJ19471.1"/>
    </source>
</evidence>
<accession>F8F2S7</accession>
<dbReference type="Gene3D" id="3.30.420.10">
    <property type="entry name" value="Ribonuclease H-like superfamily/Ribonuclease H"/>
    <property type="match status" value="1"/>
</dbReference>
<evidence type="ECO:0000313" key="3">
    <source>
        <dbReference type="Proteomes" id="UP000000503"/>
    </source>
</evidence>
<dbReference type="AlphaFoldDB" id="F8F2S7"/>
<dbReference type="Pfam" id="PF13276">
    <property type="entry name" value="HTH_21"/>
    <property type="match status" value="1"/>
</dbReference>
<sequence length="281" mass="32853">MEPEHPVLSIRDQCRILGISRASYYYKAVEKDEDKDLAILKAILEELKVHPFYGYRKIARALADMGVTRKQVRRIMHKAGLRAIYPKKRTNMQAKGHKKYPYLLKNMVLWVPNQVWATDNITYLKLGKGFVYLVVILDLYSRKILSWKVSNTMDTEFCVAALEAAITQWGIPAIFNTDQGSQFTSDAFISVLESYGIRISMDSKNRALDNIYMERVWRTIKYEDIYIKDYQTMTELKEGLETYVTFYNSKRYHQSLDYATPDEIYEQAFKRTQPIEEALSA</sequence>
<name>F8F2S7_GRAC1</name>
<dbReference type="Pfam" id="PF13333">
    <property type="entry name" value="rve_2"/>
    <property type="match status" value="1"/>
</dbReference>
<evidence type="ECO:0000259" key="1">
    <source>
        <dbReference type="PROSITE" id="PS50994"/>
    </source>
</evidence>
<dbReference type="RefSeq" id="WP_013968781.1">
    <property type="nucleotide sequence ID" value="NC_015732.1"/>
</dbReference>
<dbReference type="Pfam" id="PF00665">
    <property type="entry name" value="rve"/>
    <property type="match status" value="1"/>
</dbReference>
<proteinExistence type="predicted"/>
<dbReference type="PANTHER" id="PTHR46889:SF4">
    <property type="entry name" value="TRANSPOSASE INSO FOR INSERTION SEQUENCE ELEMENT IS911B-RELATED"/>
    <property type="match status" value="1"/>
</dbReference>
<protein>
    <submittedName>
        <fullName evidence="2">Integrase catalytic region</fullName>
    </submittedName>
</protein>
<dbReference type="KEGG" id="scd:Spica_1325"/>
<dbReference type="Proteomes" id="UP000000503">
    <property type="component" value="Chromosome"/>
</dbReference>
<reference evidence="3" key="1">
    <citation type="journal article" date="2013" name="Stand. Genomic Sci.">
        <title>Genome sequence of the thermophilic fresh-water bacterium Spirochaeta caldaria type strain (H1(T)), reclassification of Spirochaeta caldaria, Spirochaeta stenostrepta, and Spirochaeta zuelzerae in the genus Treponema as Treponema caldaria comb. nov., Treponema stenostrepta comb. nov., and Treponema zuelzerae comb. nov., and emendation of the genus Treponema.</title>
        <authorList>
            <person name="Abt B."/>
            <person name="Goker M."/>
            <person name="Scheuner C."/>
            <person name="Han C."/>
            <person name="Lu M."/>
            <person name="Misra M."/>
            <person name="Lapidus A."/>
            <person name="Nolan M."/>
            <person name="Lucas S."/>
            <person name="Hammon N."/>
            <person name="Deshpande S."/>
            <person name="Cheng J.F."/>
            <person name="Tapia R."/>
            <person name="Goodwin L.A."/>
            <person name="Pitluck S."/>
            <person name="Liolios K."/>
            <person name="Pagani I."/>
            <person name="Ivanova N."/>
            <person name="Mavromatis K."/>
            <person name="Mikhailova N."/>
            <person name="Huntemann M."/>
            <person name="Pati A."/>
            <person name="Chen A."/>
            <person name="Palaniappan K."/>
            <person name="Land M."/>
            <person name="Hauser L."/>
            <person name="Jeffries C.D."/>
            <person name="Rohde M."/>
            <person name="Spring S."/>
            <person name="Gronow S."/>
            <person name="Detter J.C."/>
            <person name="Bristow J."/>
            <person name="Eisen J.A."/>
            <person name="Markowitz V."/>
            <person name="Hugenholtz P."/>
            <person name="Kyrpides N.C."/>
            <person name="Woyke T."/>
            <person name="Klenk H.P."/>
        </authorList>
    </citation>
    <scope>NUCLEOTIDE SEQUENCE</scope>
    <source>
        <strain evidence="3">ATCC 51460 / DSM 7334 / H1</strain>
    </source>
</reference>
<dbReference type="eggNOG" id="COG2801">
    <property type="taxonomic scope" value="Bacteria"/>
</dbReference>
<dbReference type="InterPro" id="IPR048020">
    <property type="entry name" value="Transpos_IS3"/>
</dbReference>
<dbReference type="InterPro" id="IPR012337">
    <property type="entry name" value="RNaseH-like_sf"/>
</dbReference>
<dbReference type="HOGENOM" id="CLU_027402_4_1_12"/>
<dbReference type="EMBL" id="CP002868">
    <property type="protein sequence ID" value="AEJ19471.1"/>
    <property type="molecule type" value="Genomic_DNA"/>
</dbReference>
<dbReference type="NCBIfam" id="NF033516">
    <property type="entry name" value="transpos_IS3"/>
    <property type="match status" value="1"/>
</dbReference>
<dbReference type="GO" id="GO:0015074">
    <property type="term" value="P:DNA integration"/>
    <property type="evidence" value="ECO:0007669"/>
    <property type="project" value="InterPro"/>
</dbReference>
<dbReference type="InterPro" id="IPR050900">
    <property type="entry name" value="Transposase_IS3/IS150/IS904"/>
</dbReference>
<dbReference type="InterPro" id="IPR036397">
    <property type="entry name" value="RNaseH_sf"/>
</dbReference>
<dbReference type="InterPro" id="IPR025948">
    <property type="entry name" value="HTH-like_dom"/>
</dbReference>
<dbReference type="STRING" id="744872.Spica_1325"/>
<dbReference type="InterPro" id="IPR001584">
    <property type="entry name" value="Integrase_cat-core"/>
</dbReference>
<dbReference type="PROSITE" id="PS50994">
    <property type="entry name" value="INTEGRASE"/>
    <property type="match status" value="1"/>
</dbReference>
<dbReference type="GO" id="GO:0003676">
    <property type="term" value="F:nucleic acid binding"/>
    <property type="evidence" value="ECO:0007669"/>
    <property type="project" value="InterPro"/>
</dbReference>
<organism evidence="2 3">
    <name type="scientific">Gracilinema caldarium (strain ATCC 51460 / DSM 7334 / H1)</name>
    <name type="common">Treponema caldarium</name>
    <dbReference type="NCBI Taxonomy" id="744872"/>
    <lineage>
        <taxon>Bacteria</taxon>
        <taxon>Pseudomonadati</taxon>
        <taxon>Spirochaetota</taxon>
        <taxon>Spirochaetia</taxon>
        <taxon>Spirochaetales</taxon>
        <taxon>Breznakiellaceae</taxon>
        <taxon>Gracilinema</taxon>
    </lineage>
</organism>